<evidence type="ECO:0000313" key="2">
    <source>
        <dbReference type="Proteomes" id="UP000002799"/>
    </source>
</evidence>
<dbReference type="GeneID" id="79810347"/>
<dbReference type="RefSeq" id="WP_008701411.1">
    <property type="nucleotide sequence ID" value="NZ_AKBT01000001.1"/>
</dbReference>
<dbReference type="HOGENOM" id="CLU_197447_0_0_0"/>
<dbReference type="EMBL" id="CP007062">
    <property type="protein sequence ID" value="EEO42681.1"/>
    <property type="molecule type" value="Genomic_DNA"/>
</dbReference>
<protein>
    <submittedName>
        <fullName evidence="1">Uncharacterized protein</fullName>
    </submittedName>
</protein>
<proteinExistence type="predicted"/>
<gene>
    <name evidence="1" type="ORF">FSDG_01240</name>
</gene>
<sequence>MKKIYACLLGNWVNLSDDPNCVIGKNHSIPSIWYEENASIWSPNSKEEHTYYQLDYVEIHYLGKDYRINPIFIQVVTE</sequence>
<dbReference type="KEGG" id="fne:FSDG_01240"/>
<evidence type="ECO:0000313" key="1">
    <source>
        <dbReference type="EMBL" id="EEO42681.1"/>
    </source>
</evidence>
<dbReference type="AlphaFoldDB" id="A0A140PU74"/>
<dbReference type="Proteomes" id="UP000002799">
    <property type="component" value="Chromosome"/>
</dbReference>
<reference evidence="1 2" key="1">
    <citation type="submission" date="2013-11" db="EMBL/GenBank/DDBJ databases">
        <title>The Genome Sequence of Fusobacterium sp. 7_1.</title>
        <authorList>
            <consortium name="The Broad Institute Genome Sequencing Platform"/>
            <person name="Earl A."/>
            <person name="Ward D."/>
            <person name="Feldgarden M."/>
            <person name="Gevers D."/>
            <person name="Strauss J."/>
            <person name="Ambrose C.E."/>
            <person name="Allen-Vercoe E."/>
            <person name="Walker B."/>
            <person name="Young S.K."/>
            <person name="Zeng Q."/>
            <person name="Gargeya S."/>
            <person name="Fitzgerald M."/>
            <person name="Haas B."/>
            <person name="Abouelleil A."/>
            <person name="Alvarado L."/>
            <person name="Arachchi H.M."/>
            <person name="Berlin A.M."/>
            <person name="Chapman S.B."/>
            <person name="Goldberg J."/>
            <person name="Griggs A."/>
            <person name="Gujja S."/>
            <person name="Hansen M."/>
            <person name="Howarth C."/>
            <person name="Imamovic A."/>
            <person name="Larimer J."/>
            <person name="McCowen C."/>
            <person name="Montmayeur A."/>
            <person name="Murphy C."/>
            <person name="Neiman D."/>
            <person name="Pearson M."/>
            <person name="Priest M."/>
            <person name="Roberts A."/>
            <person name="Saif S."/>
            <person name="Shea T."/>
            <person name="Sisk P."/>
            <person name="Sykes S."/>
            <person name="Wortman J."/>
            <person name="Nusbaum C."/>
            <person name="Birren B."/>
        </authorList>
    </citation>
    <scope>NUCLEOTIDE SEQUENCE [LARGE SCALE GENOMIC DNA]</scope>
    <source>
        <strain evidence="1 2">7_1</strain>
    </source>
</reference>
<name>A0A140PU74_9FUSO</name>
<organism evidence="1">
    <name type="scientific">Fusobacterium animalis 7_1</name>
    <dbReference type="NCBI Taxonomy" id="457405"/>
    <lineage>
        <taxon>Bacteria</taxon>
        <taxon>Fusobacteriati</taxon>
        <taxon>Fusobacteriota</taxon>
        <taxon>Fusobacteriia</taxon>
        <taxon>Fusobacteriales</taxon>
        <taxon>Fusobacteriaceae</taxon>
        <taxon>Fusobacterium</taxon>
    </lineage>
</organism>
<accession>A0A140PU74</accession>